<dbReference type="InterPro" id="IPR046700">
    <property type="entry name" value="DUF6570"/>
</dbReference>
<sequence length="536" mass="59384">MANADAALREPGRDGALREERACVVCARRFWSEELRPVILFQDPAAGAPETVDGEEEDQRVKKIAPSQQRRLCRVLGVQRYLERWPQLQARPEAIAELKASAVEHPFLKEELLLLHRRRMPADVRDPCDVCRECCGPLTSSMVSLPRYSLANDLWIGRQLPALRNLAAATKRLLPMVRTCLQVTVLQPGNLVREERQKGFIGNSIFLPQAAPTAIRAVLPPPEQDMQESILFVLVGDGQNKTALQSSALLKAPRGEYESAVRCLQSTSPYYEEVTLRDAGESTLQGCILETGVNSYLAKQLLQQGPADAQGQEDERNGRCPLPGIVVTAEQLKLEAVQQGPNARAWLRRKLNTFSAKVAKDSVDGRSPLAALGAEVGVEDCLSKKALIERMIAVLLPEESLDSSAAVQRHAWRLLRSCLGRQAAGEQIDADFLSTEVVDADLRLKLLAWCLCIPMDTLVGRHYSSQQTLLELIRSLGCIMTHFNSVSDVWATLDVDLQKLDADAALQRFPNLEREHVIALLACVLHENPVKAQGRR</sequence>
<evidence type="ECO:0000259" key="1">
    <source>
        <dbReference type="Pfam" id="PF20209"/>
    </source>
</evidence>
<accession>A0ABP0KM66</accession>
<proteinExistence type="predicted"/>
<dbReference type="Pfam" id="PF20209">
    <property type="entry name" value="DUF6570"/>
    <property type="match status" value="1"/>
</dbReference>
<feature type="domain" description="DUF6570" evidence="1">
    <location>
        <begin position="145"/>
        <end position="278"/>
    </location>
</feature>
<reference evidence="2 3" key="1">
    <citation type="submission" date="2024-02" db="EMBL/GenBank/DDBJ databases">
        <authorList>
            <person name="Chen Y."/>
            <person name="Shah S."/>
            <person name="Dougan E. K."/>
            <person name="Thang M."/>
            <person name="Chan C."/>
        </authorList>
    </citation>
    <scope>NUCLEOTIDE SEQUENCE [LARGE SCALE GENOMIC DNA]</scope>
</reference>
<organism evidence="2 3">
    <name type="scientific">Durusdinium trenchii</name>
    <dbReference type="NCBI Taxonomy" id="1381693"/>
    <lineage>
        <taxon>Eukaryota</taxon>
        <taxon>Sar</taxon>
        <taxon>Alveolata</taxon>
        <taxon>Dinophyceae</taxon>
        <taxon>Suessiales</taxon>
        <taxon>Symbiodiniaceae</taxon>
        <taxon>Durusdinium</taxon>
    </lineage>
</organism>
<evidence type="ECO:0000313" key="3">
    <source>
        <dbReference type="Proteomes" id="UP001642464"/>
    </source>
</evidence>
<name>A0ABP0KM66_9DINO</name>
<evidence type="ECO:0000313" key="2">
    <source>
        <dbReference type="EMBL" id="CAK9027589.1"/>
    </source>
</evidence>
<dbReference type="Proteomes" id="UP001642464">
    <property type="component" value="Unassembled WGS sequence"/>
</dbReference>
<gene>
    <name evidence="2" type="ORF">SCF082_LOCUS17989</name>
</gene>
<comment type="caution">
    <text evidence="2">The sequence shown here is derived from an EMBL/GenBank/DDBJ whole genome shotgun (WGS) entry which is preliminary data.</text>
</comment>
<dbReference type="EMBL" id="CAXAMM010011987">
    <property type="protein sequence ID" value="CAK9027589.1"/>
    <property type="molecule type" value="Genomic_DNA"/>
</dbReference>
<protein>
    <submittedName>
        <fullName evidence="2">Transketolase</fullName>
    </submittedName>
</protein>
<keyword evidence="3" id="KW-1185">Reference proteome</keyword>